<dbReference type="Pfam" id="PF07715">
    <property type="entry name" value="Plug"/>
    <property type="match status" value="1"/>
</dbReference>
<reference evidence="8 9" key="1">
    <citation type="submission" date="2020-11" db="EMBL/GenBank/DDBJ databases">
        <title>genome sequence of strain KACC 18849.</title>
        <authorList>
            <person name="Gao J."/>
            <person name="Zhang X."/>
        </authorList>
    </citation>
    <scope>NUCLEOTIDE SEQUENCE [LARGE SCALE GENOMIC DNA]</scope>
    <source>
        <strain evidence="8 9">KACC 18849</strain>
    </source>
</reference>
<evidence type="ECO:0000256" key="3">
    <source>
        <dbReference type="ARBA" id="ARBA00023237"/>
    </source>
</evidence>
<comment type="similarity">
    <text evidence="4">Belongs to the TonB-dependent receptor family.</text>
</comment>
<dbReference type="InterPro" id="IPR000531">
    <property type="entry name" value="Beta-barrel_TonB"/>
</dbReference>
<sequence length="950" mass="100705">MNNLGRTAVFLAGASALALASSAFAQTNPPESPPAGDTVETTVEAVVVTGSRVIRNGDASPSPVTVVQTDDVLRAAPGSLAEALNVLPVFAGSRGAGVNPTSTGSVGAGNASANQLNLRNIGANRTLILLDGLRVPPTLLNGVVDVDLIPQMLVQRVDTVTGGVSAVYGSDAVTGVVNYIVDKKFNGLKMLAQTGVSQQGDGEKIDVGLAAGTRFANGRGHVEASYEYRDEKGIAYRSDRDWMDVWGVAGAGTAANPYVLYSDLRQAGFPFGGLITSGVLSGQTFGANGTLRAFVPGTATGSSALQVGGDGGYYDSSLLAPMKGHQLFGRVDYDLTDTVHGYMQVGGNLKTNANYSDYVRLTNVTLSATNAFLAPAYQAQLAGANQSTFRLSELMSSGGRLEARSKSRQWIYMGGLNGALGDYKWGLDFTHGQTRLGTTLANNLNNQRLAAALDAVVDPSSNKIVCNIALTNPSLAQGCAPLNVFGPTAASAEAIDYIFQETHYTARTVMDSVSGHIDGSPFSTWAGPVGLALSGEWRKLSFESASDAGPADVVNCTGIRYNCTAGSALWTQTFAGSPKVSQTVREAALEADVPLLKDLPLMRALSVNGAARFTSYDTSGDYWTWKLGLDWRLNDTVRLRATRSRDIRAPTLYELFAPVNSVPVSTQDLLTTLSPTVASVDLSNPDLKAEIGDTATLGVVWSPIPRFSVALDAYHITVKDAVTQVNGATAAYQRACYDSGGTSPFCALQDRLNGYADKSASNVVQRWYTKYYNIAQVETWGADLEVNYAATAFDRPASLRFLAAFQPHVYYRQPGVTTTDQGGVAFGPLGAAAGPSLRLTALARFQPIENLTVDVMQRWRDDMKLGGDPSQIWANNRIASFATTSLTLTYAADTRAGRTDFFLNIQNLFDADPPPGAYALNGTRAGLRDGYAIGDDVMGRYFTIGARLKL</sequence>
<evidence type="ECO:0000313" key="9">
    <source>
        <dbReference type="Proteomes" id="UP000639859"/>
    </source>
</evidence>
<feature type="chain" id="PRO_5045559835" evidence="5">
    <location>
        <begin position="26"/>
        <end position="950"/>
    </location>
</feature>
<dbReference type="InterPro" id="IPR037066">
    <property type="entry name" value="Plug_dom_sf"/>
</dbReference>
<dbReference type="SUPFAM" id="SSF56935">
    <property type="entry name" value="Porins"/>
    <property type="match status" value="1"/>
</dbReference>
<keyword evidence="3" id="KW-0998">Cell outer membrane</keyword>
<keyword evidence="8" id="KW-0675">Receptor</keyword>
<dbReference type="Gene3D" id="2.40.170.20">
    <property type="entry name" value="TonB-dependent receptor, beta-barrel domain"/>
    <property type="match status" value="1"/>
</dbReference>
<evidence type="ECO:0000256" key="4">
    <source>
        <dbReference type="RuleBase" id="RU003357"/>
    </source>
</evidence>
<feature type="domain" description="TonB-dependent receptor-like beta-barrel" evidence="6">
    <location>
        <begin position="452"/>
        <end position="908"/>
    </location>
</feature>
<evidence type="ECO:0000313" key="8">
    <source>
        <dbReference type="EMBL" id="MBI1684310.1"/>
    </source>
</evidence>
<proteinExistence type="inferred from homology"/>
<comment type="subcellular location">
    <subcellularLocation>
        <location evidence="1 4">Cell outer membrane</location>
    </subcellularLocation>
</comment>
<protein>
    <submittedName>
        <fullName evidence="8">TonB-dependent receptor</fullName>
    </submittedName>
</protein>
<name>A0ABS0SXE4_9CAUL</name>
<gene>
    <name evidence="8" type="ORF">I4Q42_11590</name>
</gene>
<dbReference type="Pfam" id="PF00593">
    <property type="entry name" value="TonB_dep_Rec_b-barrel"/>
    <property type="match status" value="1"/>
</dbReference>
<dbReference type="Proteomes" id="UP000639859">
    <property type="component" value="Unassembled WGS sequence"/>
</dbReference>
<evidence type="ECO:0000256" key="5">
    <source>
        <dbReference type="SAM" id="SignalP"/>
    </source>
</evidence>
<dbReference type="Gene3D" id="2.170.130.10">
    <property type="entry name" value="TonB-dependent receptor, plug domain"/>
    <property type="match status" value="1"/>
</dbReference>
<feature type="domain" description="TonB-dependent receptor plug" evidence="7">
    <location>
        <begin position="60"/>
        <end position="176"/>
    </location>
</feature>
<feature type="signal peptide" evidence="5">
    <location>
        <begin position="1"/>
        <end position="25"/>
    </location>
</feature>
<evidence type="ECO:0000256" key="1">
    <source>
        <dbReference type="ARBA" id="ARBA00004442"/>
    </source>
</evidence>
<dbReference type="InterPro" id="IPR012910">
    <property type="entry name" value="Plug_dom"/>
</dbReference>
<dbReference type="InterPro" id="IPR036942">
    <property type="entry name" value="Beta-barrel_TonB_sf"/>
</dbReference>
<keyword evidence="9" id="KW-1185">Reference proteome</keyword>
<keyword evidence="4" id="KW-0798">TonB box</keyword>
<dbReference type="EMBL" id="JADWOX010000007">
    <property type="protein sequence ID" value="MBI1684310.1"/>
    <property type="molecule type" value="Genomic_DNA"/>
</dbReference>
<comment type="caution">
    <text evidence="8">The sequence shown here is derived from an EMBL/GenBank/DDBJ whole genome shotgun (WGS) entry which is preliminary data.</text>
</comment>
<evidence type="ECO:0000256" key="2">
    <source>
        <dbReference type="ARBA" id="ARBA00023136"/>
    </source>
</evidence>
<evidence type="ECO:0000259" key="6">
    <source>
        <dbReference type="Pfam" id="PF00593"/>
    </source>
</evidence>
<accession>A0ABS0SXE4</accession>
<keyword evidence="5" id="KW-0732">Signal</keyword>
<dbReference type="RefSeq" id="WP_198576229.1">
    <property type="nucleotide sequence ID" value="NZ_JADWOX010000007.1"/>
</dbReference>
<keyword evidence="2 4" id="KW-0472">Membrane</keyword>
<dbReference type="PANTHER" id="PTHR47234">
    <property type="match status" value="1"/>
</dbReference>
<evidence type="ECO:0000259" key="7">
    <source>
        <dbReference type="Pfam" id="PF07715"/>
    </source>
</evidence>
<dbReference type="PANTHER" id="PTHR47234:SF3">
    <property type="entry name" value="SECRETIN_TONB SHORT N-TERMINAL DOMAIN-CONTAINING PROTEIN"/>
    <property type="match status" value="1"/>
</dbReference>
<organism evidence="8 9">
    <name type="scientific">Caulobacter hibisci</name>
    <dbReference type="NCBI Taxonomy" id="2035993"/>
    <lineage>
        <taxon>Bacteria</taxon>
        <taxon>Pseudomonadati</taxon>
        <taxon>Pseudomonadota</taxon>
        <taxon>Alphaproteobacteria</taxon>
        <taxon>Caulobacterales</taxon>
        <taxon>Caulobacteraceae</taxon>
        <taxon>Caulobacter</taxon>
    </lineage>
</organism>